<dbReference type="PROSITE" id="PS50972">
    <property type="entry name" value="PTERIN_BINDING"/>
    <property type="match status" value="1"/>
</dbReference>
<name>A0A0U1KUP4_9FIRM</name>
<dbReference type="PANTHER" id="PTHR45833">
    <property type="entry name" value="METHIONINE SYNTHASE"/>
    <property type="match status" value="1"/>
</dbReference>
<keyword evidence="3 5" id="KW-0808">Transferase</keyword>
<dbReference type="Gene3D" id="3.20.20.20">
    <property type="entry name" value="Dihydropteroate synthase-like"/>
    <property type="match status" value="1"/>
</dbReference>
<keyword evidence="2 5" id="KW-0489">Methyltransferase</keyword>
<organism evidence="5 6">
    <name type="scientific">Sporomusa ovata</name>
    <dbReference type="NCBI Taxonomy" id="2378"/>
    <lineage>
        <taxon>Bacteria</taxon>
        <taxon>Bacillati</taxon>
        <taxon>Bacillota</taxon>
        <taxon>Negativicutes</taxon>
        <taxon>Selenomonadales</taxon>
        <taxon>Sporomusaceae</taxon>
        <taxon>Sporomusa</taxon>
    </lineage>
</organism>
<dbReference type="GO" id="GO:0005829">
    <property type="term" value="C:cytosol"/>
    <property type="evidence" value="ECO:0007669"/>
    <property type="project" value="TreeGrafter"/>
</dbReference>
<dbReference type="NCBIfam" id="NF005719">
    <property type="entry name" value="PRK07535.1"/>
    <property type="match status" value="1"/>
</dbReference>
<dbReference type="GO" id="GO:0032259">
    <property type="term" value="P:methylation"/>
    <property type="evidence" value="ECO:0007669"/>
    <property type="project" value="UniProtKB-KW"/>
</dbReference>
<protein>
    <submittedName>
        <fullName evidence="5">5-methyltetrahydrofolate--homocysteine methyltransferase</fullName>
        <ecNumber evidence="5">2.1.1.13</ecNumber>
    </submittedName>
</protein>
<evidence type="ECO:0000256" key="3">
    <source>
        <dbReference type="ARBA" id="ARBA00022679"/>
    </source>
</evidence>
<evidence type="ECO:0000313" key="5">
    <source>
        <dbReference type="EMBL" id="CQR71167.1"/>
    </source>
</evidence>
<evidence type="ECO:0000259" key="4">
    <source>
        <dbReference type="PROSITE" id="PS50972"/>
    </source>
</evidence>
<comment type="similarity">
    <text evidence="1">Belongs to the vitamin-B12 dependent methionine synthase family.</text>
</comment>
<dbReference type="PANTHER" id="PTHR45833:SF2">
    <property type="entry name" value="BIFUNCTIONAL HOMOCYSTEINE S-METHYLTRANSFERASE_5,10-METHYLENETETRAHYDROFOLATE REDUCTASE"/>
    <property type="match status" value="1"/>
</dbReference>
<evidence type="ECO:0000313" key="6">
    <source>
        <dbReference type="Proteomes" id="UP000049855"/>
    </source>
</evidence>
<dbReference type="SUPFAM" id="SSF51717">
    <property type="entry name" value="Dihydropteroate synthetase-like"/>
    <property type="match status" value="1"/>
</dbReference>
<evidence type="ECO:0000256" key="2">
    <source>
        <dbReference type="ARBA" id="ARBA00022603"/>
    </source>
</evidence>
<keyword evidence="6" id="KW-1185">Reference proteome</keyword>
<proteinExistence type="inferred from homology"/>
<dbReference type="GO" id="GO:0008705">
    <property type="term" value="F:methionine synthase activity"/>
    <property type="evidence" value="ECO:0007669"/>
    <property type="project" value="UniProtKB-EC"/>
</dbReference>
<dbReference type="EMBL" id="CTRP01000003">
    <property type="protein sequence ID" value="CQR71167.1"/>
    <property type="molecule type" value="Genomic_DNA"/>
</dbReference>
<evidence type="ECO:0000256" key="1">
    <source>
        <dbReference type="ARBA" id="ARBA00010398"/>
    </source>
</evidence>
<accession>A0A0U1KUP4</accession>
<gene>
    <name evidence="5" type="ORF">SpAn4DRAFT_2145</name>
</gene>
<dbReference type="InterPro" id="IPR000489">
    <property type="entry name" value="Pterin-binding_dom"/>
</dbReference>
<feature type="domain" description="Pterin-binding" evidence="4">
    <location>
        <begin position="1"/>
        <end position="265"/>
    </location>
</feature>
<dbReference type="InterPro" id="IPR050554">
    <property type="entry name" value="Met_Synthase/Corrinoid"/>
</dbReference>
<dbReference type="EC" id="2.1.1.13" evidence="5"/>
<reference evidence="6" key="1">
    <citation type="submission" date="2015-03" db="EMBL/GenBank/DDBJ databases">
        <authorList>
            <person name="Nijsse Bart"/>
        </authorList>
    </citation>
    <scope>NUCLEOTIDE SEQUENCE [LARGE SCALE GENOMIC DNA]</scope>
</reference>
<sequence>MFIVGELINASRKPIRAAIDAQDVAVIKKVAVDQFEAGANYIDVNAGVFVHKEAEYLTWLVEVVQEATGAPCCIDSPDPKAIEKALSTHRGVAMINSISLEKERYEGILPLIAGTEHKIVALCMSDEGMPESSDARLAVADKLINGLVQNNIPLDNIYVDPLVQPVSTKDAFGIEFLEAVERIMTTYKGVHTMCGLSNISYGLPVRKLLNQSFAVMAIDRGLDGLIINPLDRQMMANIIAAETIAGRDSYCANYLSAYRGGKLED</sequence>
<dbReference type="Pfam" id="PF00809">
    <property type="entry name" value="Pterin_bind"/>
    <property type="match status" value="1"/>
</dbReference>
<dbReference type="RefSeq" id="WP_021169873.1">
    <property type="nucleotide sequence ID" value="NZ_CTRP01000003.1"/>
</dbReference>
<dbReference type="AlphaFoldDB" id="A0A0U1KUP4"/>
<dbReference type="Proteomes" id="UP000049855">
    <property type="component" value="Unassembled WGS sequence"/>
</dbReference>
<dbReference type="GO" id="GO:0042558">
    <property type="term" value="P:pteridine-containing compound metabolic process"/>
    <property type="evidence" value="ECO:0007669"/>
    <property type="project" value="InterPro"/>
</dbReference>
<dbReference type="InterPro" id="IPR011005">
    <property type="entry name" value="Dihydropteroate_synth-like_sf"/>
</dbReference>